<sequence>MVSVKLFLTASILLISLLSANTQMLDYIYPGFMTMYYSQVPTKEGYRSKQEEPNGSIREEIGVIMNPGTANEELVIMGMYRAYDEKSDTETMTIYTADKNGYKSRYKVMKRGLSAKLLMSLAKGSK</sequence>
<reference evidence="3" key="1">
    <citation type="submission" date="2025-05" db="UniProtKB">
        <authorList>
            <consortium name="RefSeq"/>
        </authorList>
    </citation>
    <scope>NUCLEOTIDE SEQUENCE [LARGE SCALE GENOMIC DNA]</scope>
</reference>
<keyword evidence="1" id="KW-0193">Cuticle</keyword>
<protein>
    <submittedName>
        <fullName evidence="4">Uncharacterized protein LOC125776283</fullName>
    </submittedName>
</protein>
<keyword evidence="3" id="KW-1185">Reference proteome</keyword>
<dbReference type="Proteomes" id="UP001652620">
    <property type="component" value="Chromosome 2"/>
</dbReference>
<dbReference type="GeneID" id="125776283"/>
<evidence type="ECO:0000313" key="3">
    <source>
        <dbReference type="Proteomes" id="UP001652620"/>
    </source>
</evidence>
<evidence type="ECO:0000313" key="4">
    <source>
        <dbReference type="RefSeq" id="XP_049303780.1"/>
    </source>
</evidence>
<reference evidence="4" key="2">
    <citation type="submission" date="2025-08" db="UniProtKB">
        <authorList>
            <consortium name="RefSeq"/>
        </authorList>
    </citation>
    <scope>IDENTIFICATION</scope>
    <source>
        <tissue evidence="4">Adult</tissue>
    </source>
</reference>
<dbReference type="PROSITE" id="PS51155">
    <property type="entry name" value="CHIT_BIND_RR_2"/>
    <property type="match status" value="1"/>
</dbReference>
<feature type="signal peptide" evidence="2">
    <location>
        <begin position="1"/>
        <end position="22"/>
    </location>
</feature>
<feature type="chain" id="PRO_5046688750" evidence="2">
    <location>
        <begin position="23"/>
        <end position="126"/>
    </location>
</feature>
<dbReference type="RefSeq" id="XP_049303780.1">
    <property type="nucleotide sequence ID" value="XM_049447823.1"/>
</dbReference>
<keyword evidence="2" id="KW-0732">Signal</keyword>
<evidence type="ECO:0000256" key="2">
    <source>
        <dbReference type="SAM" id="SignalP"/>
    </source>
</evidence>
<gene>
    <name evidence="4" type="primary">LOC125776283</name>
</gene>
<accession>A0ABM3J3G9</accession>
<proteinExistence type="predicted"/>
<organism evidence="3 4">
    <name type="scientific">Bactrocera dorsalis</name>
    <name type="common">Oriental fruit fly</name>
    <name type="synonym">Dacus dorsalis</name>
    <dbReference type="NCBI Taxonomy" id="27457"/>
    <lineage>
        <taxon>Eukaryota</taxon>
        <taxon>Metazoa</taxon>
        <taxon>Ecdysozoa</taxon>
        <taxon>Arthropoda</taxon>
        <taxon>Hexapoda</taxon>
        <taxon>Insecta</taxon>
        <taxon>Pterygota</taxon>
        <taxon>Neoptera</taxon>
        <taxon>Endopterygota</taxon>
        <taxon>Diptera</taxon>
        <taxon>Brachycera</taxon>
        <taxon>Muscomorpha</taxon>
        <taxon>Tephritoidea</taxon>
        <taxon>Tephritidae</taxon>
        <taxon>Bactrocera</taxon>
        <taxon>Bactrocera</taxon>
    </lineage>
</organism>
<name>A0ABM3J3G9_BACDO</name>
<dbReference type="InterPro" id="IPR000618">
    <property type="entry name" value="Insect_cuticle"/>
</dbReference>
<evidence type="ECO:0000256" key="1">
    <source>
        <dbReference type="PROSITE-ProRule" id="PRU00497"/>
    </source>
</evidence>